<dbReference type="RefSeq" id="WP_188924289.1">
    <property type="nucleotide sequence ID" value="NZ_BMQI01000008.1"/>
</dbReference>
<keyword evidence="1" id="KW-0472">Membrane</keyword>
<keyword evidence="3" id="KW-1185">Reference proteome</keyword>
<reference evidence="2" key="1">
    <citation type="submission" date="2022-01" db="EMBL/GenBank/DDBJ databases">
        <title>Whole genome-based taxonomy of the Shewanellaceae.</title>
        <authorList>
            <person name="Martin-Rodriguez A.J."/>
        </authorList>
    </citation>
    <scope>NUCLEOTIDE SEQUENCE</scope>
    <source>
        <strain evidence="2">DSM 23803</strain>
    </source>
</reference>
<keyword evidence="1" id="KW-1133">Transmembrane helix</keyword>
<keyword evidence="1" id="KW-0812">Transmembrane</keyword>
<dbReference type="EMBL" id="JAKILJ010000007">
    <property type="protein sequence ID" value="MCL1104518.1"/>
    <property type="molecule type" value="Genomic_DNA"/>
</dbReference>
<evidence type="ECO:0000256" key="1">
    <source>
        <dbReference type="SAM" id="Phobius"/>
    </source>
</evidence>
<evidence type="ECO:0000313" key="3">
    <source>
        <dbReference type="Proteomes" id="UP001139408"/>
    </source>
</evidence>
<organism evidence="2 3">
    <name type="scientific">Shewanella algicola</name>
    <dbReference type="NCBI Taxonomy" id="640633"/>
    <lineage>
        <taxon>Bacteria</taxon>
        <taxon>Pseudomonadati</taxon>
        <taxon>Pseudomonadota</taxon>
        <taxon>Gammaproteobacteria</taxon>
        <taxon>Alteromonadales</taxon>
        <taxon>Shewanellaceae</taxon>
        <taxon>Shewanella</taxon>
    </lineage>
</organism>
<feature type="transmembrane region" description="Helical" evidence="1">
    <location>
        <begin position="6"/>
        <end position="26"/>
    </location>
</feature>
<dbReference type="Proteomes" id="UP001139408">
    <property type="component" value="Unassembled WGS sequence"/>
</dbReference>
<protein>
    <submittedName>
        <fullName evidence="2">Uncharacterized protein</fullName>
    </submittedName>
</protein>
<comment type="caution">
    <text evidence="2">The sequence shown here is derived from an EMBL/GenBank/DDBJ whole genome shotgun (WGS) entry which is preliminary data.</text>
</comment>
<dbReference type="AlphaFoldDB" id="A0A9X1ZCD7"/>
<sequence>MNTKLIKSSIVIAGIILIGLAASYFMKAAEGHKAELRLKATGEWVAAEGFCNDKMKGIEGIDITDQYLLKNGKRSEVTQIEIVAQEVKLELCNQGQIEYEFEFTLLPANESFLHGSLGSFEVIKSVNDSIVYFKMNQDFKKQYENFKEKGAE</sequence>
<evidence type="ECO:0000313" key="2">
    <source>
        <dbReference type="EMBL" id="MCL1104518.1"/>
    </source>
</evidence>
<proteinExistence type="predicted"/>
<gene>
    <name evidence="2" type="ORF">L2749_04485</name>
</gene>
<accession>A0A9X1ZCD7</accession>
<name>A0A9X1ZCD7_9GAMM</name>